<dbReference type="GO" id="GO:0016763">
    <property type="term" value="F:pentosyltransferase activity"/>
    <property type="evidence" value="ECO:0007669"/>
    <property type="project" value="TreeGrafter"/>
</dbReference>
<sequence length="413" mass="46759">MRKFSRIYRPLHLMLNLKPLSISAETAAAPGPAWLRQWHGWLLVAVWVLVQLLVLAQNHGPRYVNDSGRYLAYGTRIAQEWHFERDHNLRYVGYPLFIALWLKLGTGWWGIVLGQMAVSGLAARAFYRTLRRLTPQPLDWRPAALATAALVAWRDAQQFNVYLLTESLFASFTILAFWALVRARRGPAGRWVVFGLLVLLTGIVRPNGFVVAGAAALAGLARLWQLPGRRAFWRAVLGLVALVPVWWWVLNKLLLTFTLVETYLRGEIIYGFTPWVVEPTEPLLLPPPGLAPVLRLGYFITANPTYFLKLATLKGLLFFSYVKTYYSWSHILLIVVFIYPCYWLAVRGLRTATAWLPARVFLAGVVLLQGFVVMITVEDWDVRFLLPVLPCVFALAGLSLGRWLPPATPTLKA</sequence>
<feature type="transmembrane region" description="Helical" evidence="8">
    <location>
        <begin position="358"/>
        <end position="377"/>
    </location>
</feature>
<feature type="transmembrane region" description="Helical" evidence="8">
    <location>
        <begin position="325"/>
        <end position="346"/>
    </location>
</feature>
<evidence type="ECO:0000256" key="4">
    <source>
        <dbReference type="ARBA" id="ARBA00022679"/>
    </source>
</evidence>
<dbReference type="RefSeq" id="WP_125438830.1">
    <property type="nucleotide sequence ID" value="NZ_RWIU01000004.1"/>
</dbReference>
<feature type="transmembrane region" description="Helical" evidence="8">
    <location>
        <begin position="107"/>
        <end position="127"/>
    </location>
</feature>
<dbReference type="PANTHER" id="PTHR33908">
    <property type="entry name" value="MANNOSYLTRANSFERASE YKCB-RELATED"/>
    <property type="match status" value="1"/>
</dbReference>
<dbReference type="Proteomes" id="UP000270291">
    <property type="component" value="Unassembled WGS sequence"/>
</dbReference>
<evidence type="ECO:0000256" key="3">
    <source>
        <dbReference type="ARBA" id="ARBA00022676"/>
    </source>
</evidence>
<accession>A0A428K8Z8</accession>
<evidence type="ECO:0000256" key="2">
    <source>
        <dbReference type="ARBA" id="ARBA00022475"/>
    </source>
</evidence>
<dbReference type="EMBL" id="RWIU01000004">
    <property type="protein sequence ID" value="RSK42883.1"/>
    <property type="molecule type" value="Genomic_DNA"/>
</dbReference>
<keyword evidence="2" id="KW-1003">Cell membrane</keyword>
<evidence type="ECO:0000313" key="10">
    <source>
        <dbReference type="Proteomes" id="UP000270291"/>
    </source>
</evidence>
<evidence type="ECO:0000313" key="9">
    <source>
        <dbReference type="EMBL" id="RSK42883.1"/>
    </source>
</evidence>
<evidence type="ECO:0008006" key="11">
    <source>
        <dbReference type="Google" id="ProtNLM"/>
    </source>
</evidence>
<name>A0A428K8Z8_9BACT</name>
<dbReference type="InterPro" id="IPR050297">
    <property type="entry name" value="LipidA_mod_glycosyltrf_83"/>
</dbReference>
<comment type="subcellular location">
    <subcellularLocation>
        <location evidence="1">Cell membrane</location>
        <topology evidence="1">Multi-pass membrane protein</topology>
    </subcellularLocation>
</comment>
<organism evidence="9 10">
    <name type="scientific">Hymenobacter perfusus</name>
    <dbReference type="NCBI Taxonomy" id="1236770"/>
    <lineage>
        <taxon>Bacteria</taxon>
        <taxon>Pseudomonadati</taxon>
        <taxon>Bacteroidota</taxon>
        <taxon>Cytophagia</taxon>
        <taxon>Cytophagales</taxon>
        <taxon>Hymenobacteraceae</taxon>
        <taxon>Hymenobacter</taxon>
    </lineage>
</organism>
<comment type="caution">
    <text evidence="9">The sequence shown here is derived from an EMBL/GenBank/DDBJ whole genome shotgun (WGS) entry which is preliminary data.</text>
</comment>
<feature type="transmembrane region" description="Helical" evidence="8">
    <location>
        <begin position="38"/>
        <end position="56"/>
    </location>
</feature>
<gene>
    <name evidence="9" type="ORF">EI293_13885</name>
</gene>
<keyword evidence="5 8" id="KW-0812">Transmembrane</keyword>
<dbReference type="AlphaFoldDB" id="A0A428K8Z8"/>
<proteinExistence type="predicted"/>
<keyword evidence="10" id="KW-1185">Reference proteome</keyword>
<reference evidence="9 10" key="1">
    <citation type="submission" date="2018-12" db="EMBL/GenBank/DDBJ databases">
        <authorList>
            <person name="Feng G."/>
            <person name="Zhu H."/>
        </authorList>
    </citation>
    <scope>NUCLEOTIDE SEQUENCE [LARGE SCALE GENOMIC DNA]</scope>
    <source>
        <strain evidence="9 10">LMG 26000</strain>
    </source>
</reference>
<evidence type="ECO:0000256" key="1">
    <source>
        <dbReference type="ARBA" id="ARBA00004651"/>
    </source>
</evidence>
<keyword evidence="3" id="KW-0328">Glycosyltransferase</keyword>
<dbReference type="GO" id="GO:0005886">
    <property type="term" value="C:plasma membrane"/>
    <property type="evidence" value="ECO:0007669"/>
    <property type="project" value="UniProtKB-SubCell"/>
</dbReference>
<dbReference type="OrthoDB" id="891708at2"/>
<feature type="transmembrane region" description="Helical" evidence="8">
    <location>
        <begin position="231"/>
        <end position="249"/>
    </location>
</feature>
<evidence type="ECO:0000256" key="5">
    <source>
        <dbReference type="ARBA" id="ARBA00022692"/>
    </source>
</evidence>
<keyword evidence="7 8" id="KW-0472">Membrane</keyword>
<evidence type="ECO:0000256" key="8">
    <source>
        <dbReference type="SAM" id="Phobius"/>
    </source>
</evidence>
<evidence type="ECO:0000256" key="7">
    <source>
        <dbReference type="ARBA" id="ARBA00023136"/>
    </source>
</evidence>
<feature type="transmembrane region" description="Helical" evidence="8">
    <location>
        <begin position="383"/>
        <end position="404"/>
    </location>
</feature>
<dbReference type="GO" id="GO:0009103">
    <property type="term" value="P:lipopolysaccharide biosynthetic process"/>
    <property type="evidence" value="ECO:0007669"/>
    <property type="project" value="UniProtKB-ARBA"/>
</dbReference>
<evidence type="ECO:0000256" key="6">
    <source>
        <dbReference type="ARBA" id="ARBA00022989"/>
    </source>
</evidence>
<feature type="transmembrane region" description="Helical" evidence="8">
    <location>
        <begin position="193"/>
        <end position="219"/>
    </location>
</feature>
<feature type="transmembrane region" description="Helical" evidence="8">
    <location>
        <begin position="161"/>
        <end position="181"/>
    </location>
</feature>
<keyword evidence="6 8" id="KW-1133">Transmembrane helix</keyword>
<protein>
    <recommendedName>
        <fullName evidence="11">Glycosyltransferase RgtA/B/C/D-like domain-containing protein</fullName>
    </recommendedName>
</protein>
<dbReference type="PANTHER" id="PTHR33908:SF11">
    <property type="entry name" value="MEMBRANE PROTEIN"/>
    <property type="match status" value="1"/>
</dbReference>
<keyword evidence="4" id="KW-0808">Transferase</keyword>